<evidence type="ECO:0000313" key="1">
    <source>
        <dbReference type="EMBL" id="WNF30569.1"/>
    </source>
</evidence>
<gene>
    <name evidence="1" type="ORF">RI138_29170</name>
</gene>
<dbReference type="EMBL" id="CP134500">
    <property type="protein sequence ID" value="WNF30569.1"/>
    <property type="molecule type" value="Genomic_DNA"/>
</dbReference>
<name>A0ABY9W500_9ACTN</name>
<accession>A0ABY9W500</accession>
<organism evidence="1 2">
    <name type="scientific">Streptomyces durocortorensis</name>
    <dbReference type="NCBI Taxonomy" id="2811104"/>
    <lineage>
        <taxon>Bacteria</taxon>
        <taxon>Bacillati</taxon>
        <taxon>Actinomycetota</taxon>
        <taxon>Actinomycetes</taxon>
        <taxon>Kitasatosporales</taxon>
        <taxon>Streptomycetaceae</taxon>
        <taxon>Streptomyces</taxon>
    </lineage>
</organism>
<protein>
    <recommendedName>
        <fullName evidence="3">Glycerate kinase</fullName>
    </recommendedName>
</protein>
<dbReference type="Proteomes" id="UP001303236">
    <property type="component" value="Chromosome"/>
</dbReference>
<proteinExistence type="predicted"/>
<evidence type="ECO:0000313" key="2">
    <source>
        <dbReference type="Proteomes" id="UP001303236"/>
    </source>
</evidence>
<keyword evidence="2" id="KW-1185">Reference proteome</keyword>
<sequence length="50" mass="5091">MILIAPDAYGPAGAKEWAAASGSPAGGAADRVDQHVPARRFHAPPAPDVR</sequence>
<evidence type="ECO:0008006" key="3">
    <source>
        <dbReference type="Google" id="ProtNLM"/>
    </source>
</evidence>
<reference evidence="1 2" key="1">
    <citation type="submission" date="2023-09" db="EMBL/GenBank/DDBJ databases">
        <title>Genome completion map analysis of the actinomycetes C11-1.</title>
        <authorList>
            <person name="Qin P."/>
            <person name="Guan P."/>
        </authorList>
    </citation>
    <scope>NUCLEOTIDE SEQUENCE [LARGE SCALE GENOMIC DNA]</scope>
    <source>
        <strain evidence="1 2">C11-1</strain>
    </source>
</reference>